<dbReference type="InterPro" id="IPR045584">
    <property type="entry name" value="Pilin-like"/>
</dbReference>
<keyword evidence="4" id="KW-0812">Transmembrane</keyword>
<keyword evidence="7" id="KW-0998">Cell outer membrane</keyword>
<dbReference type="GO" id="GO:0009279">
    <property type="term" value="C:cell outer membrane"/>
    <property type="evidence" value="ECO:0007669"/>
    <property type="project" value="UniProtKB-SubCell"/>
</dbReference>
<evidence type="ECO:0000256" key="7">
    <source>
        <dbReference type="ARBA" id="ARBA00023237"/>
    </source>
</evidence>
<protein>
    <recommendedName>
        <fullName evidence="8">Trimeric autotransporter adhesin YadA-like C-terminal membrane anchor domain-containing protein</fullName>
    </recommendedName>
</protein>
<keyword evidence="6" id="KW-0472">Membrane</keyword>
<dbReference type="AlphaFoldDB" id="A0A5Z5IIH9"/>
<dbReference type="EMBL" id="AAKIUS010000033">
    <property type="protein sequence ID" value="ECS1939618.1"/>
    <property type="molecule type" value="Genomic_DNA"/>
</dbReference>
<dbReference type="InterPro" id="IPR005594">
    <property type="entry name" value="YadA_C"/>
</dbReference>
<evidence type="ECO:0000256" key="2">
    <source>
        <dbReference type="ARBA" id="ARBA00004442"/>
    </source>
</evidence>
<gene>
    <name evidence="9" type="ORF">APN09_22290</name>
</gene>
<feature type="non-terminal residue" evidence="9">
    <location>
        <position position="1"/>
    </location>
</feature>
<sequence length="156" mass="16349">TAKADAISSANAYTDAAKADAISSANEQVATEKQARINGDAVTLKSANSYTDSQISLVEKNSRQYTDSKFNQLNKQINRAEKRLNAGIAGVTAIASIPYVAGNNFSYGIGLGNYQNGNAMAAGIQFKTSPRTNLRFNLSLDSSGNTATGIGFAGGW</sequence>
<evidence type="ECO:0000256" key="3">
    <source>
        <dbReference type="ARBA" id="ARBA00022452"/>
    </source>
</evidence>
<evidence type="ECO:0000256" key="6">
    <source>
        <dbReference type="ARBA" id="ARBA00023136"/>
    </source>
</evidence>
<reference evidence="9" key="1">
    <citation type="submission" date="2018-07" db="EMBL/GenBank/DDBJ databases">
        <authorList>
            <consortium name="NARMS: The National Antimicrobial Resistance Monitoring System"/>
        </authorList>
    </citation>
    <scope>NUCLEOTIDE SEQUENCE</scope>
    <source>
        <strain evidence="9">CVM N53063</strain>
    </source>
</reference>
<evidence type="ECO:0000259" key="8">
    <source>
        <dbReference type="Pfam" id="PF03895"/>
    </source>
</evidence>
<accession>A0A5Z5IIH9</accession>
<name>A0A5Z5IIH9_SALTM</name>
<evidence type="ECO:0000256" key="5">
    <source>
        <dbReference type="ARBA" id="ARBA00022729"/>
    </source>
</evidence>
<feature type="domain" description="Trimeric autotransporter adhesin YadA-like C-terminal membrane anchor" evidence="8">
    <location>
        <begin position="101"/>
        <end position="152"/>
    </location>
</feature>
<evidence type="ECO:0000256" key="4">
    <source>
        <dbReference type="ARBA" id="ARBA00022692"/>
    </source>
</evidence>
<keyword evidence="5" id="KW-0732">Signal</keyword>
<dbReference type="GO" id="GO:0009986">
    <property type="term" value="C:cell surface"/>
    <property type="evidence" value="ECO:0007669"/>
    <property type="project" value="UniProtKB-SubCell"/>
</dbReference>
<proteinExistence type="predicted"/>
<organism evidence="9">
    <name type="scientific">Salmonella enterica subsp. enterica serovar Typhimurium var. 5-</name>
    <dbReference type="NCBI Taxonomy" id="1620419"/>
    <lineage>
        <taxon>Bacteria</taxon>
        <taxon>Pseudomonadati</taxon>
        <taxon>Pseudomonadota</taxon>
        <taxon>Gammaproteobacteria</taxon>
        <taxon>Enterobacterales</taxon>
        <taxon>Enterobacteriaceae</taxon>
        <taxon>Salmonella</taxon>
    </lineage>
</organism>
<dbReference type="SUPFAM" id="SSF54523">
    <property type="entry name" value="Pili subunits"/>
    <property type="match status" value="1"/>
</dbReference>
<comment type="caution">
    <text evidence="9">The sequence shown here is derived from an EMBL/GenBank/DDBJ whole genome shotgun (WGS) entry which is preliminary data.</text>
</comment>
<dbReference type="Gene3D" id="3.30.1300.30">
    <property type="entry name" value="GSPII I/J protein-like"/>
    <property type="match status" value="1"/>
</dbReference>
<evidence type="ECO:0000313" key="9">
    <source>
        <dbReference type="EMBL" id="ECS1939618.1"/>
    </source>
</evidence>
<dbReference type="Pfam" id="PF03895">
    <property type="entry name" value="YadA_anchor"/>
    <property type="match status" value="1"/>
</dbReference>
<evidence type="ECO:0000256" key="1">
    <source>
        <dbReference type="ARBA" id="ARBA00004241"/>
    </source>
</evidence>
<comment type="subcellular location">
    <subcellularLocation>
        <location evidence="2">Cell outer membrane</location>
    </subcellularLocation>
    <subcellularLocation>
        <location evidence="1">Cell surface</location>
    </subcellularLocation>
</comment>
<keyword evidence="3" id="KW-1134">Transmembrane beta strand</keyword>